<dbReference type="AlphaFoldDB" id="A0A6J5CNR1"/>
<dbReference type="EMBL" id="CADIJZ010000042">
    <property type="protein sequence ID" value="CAB3740048.1"/>
    <property type="molecule type" value="Genomic_DNA"/>
</dbReference>
<proteinExistence type="predicted"/>
<protein>
    <submittedName>
        <fullName evidence="2">Uncharacterized protein</fullName>
    </submittedName>
</protein>
<accession>A0A6J5CNR1</accession>
<gene>
    <name evidence="2" type="ORF">LMG27174_06610</name>
</gene>
<reference evidence="2 3" key="1">
    <citation type="submission" date="2020-04" db="EMBL/GenBank/DDBJ databases">
        <authorList>
            <person name="De Canck E."/>
        </authorList>
    </citation>
    <scope>NUCLEOTIDE SEQUENCE [LARGE SCALE GENOMIC DNA]</scope>
    <source>
        <strain evidence="2 3">LMG 27174</strain>
    </source>
</reference>
<organism evidence="2 3">
    <name type="scientific">Paraburkholderia rhynchosiae</name>
    <dbReference type="NCBI Taxonomy" id="487049"/>
    <lineage>
        <taxon>Bacteria</taxon>
        <taxon>Pseudomonadati</taxon>
        <taxon>Pseudomonadota</taxon>
        <taxon>Betaproteobacteria</taxon>
        <taxon>Burkholderiales</taxon>
        <taxon>Burkholderiaceae</taxon>
        <taxon>Paraburkholderia</taxon>
    </lineage>
</organism>
<name>A0A6J5CNR1_9BURK</name>
<evidence type="ECO:0000256" key="1">
    <source>
        <dbReference type="SAM" id="MobiDB-lite"/>
    </source>
</evidence>
<dbReference type="Proteomes" id="UP000494205">
    <property type="component" value="Unassembled WGS sequence"/>
</dbReference>
<feature type="region of interest" description="Disordered" evidence="1">
    <location>
        <begin position="170"/>
        <end position="190"/>
    </location>
</feature>
<sequence length="223" mass="25032">MFAQRFLSNRKQNVFAYGGPRLRRVSHRYRLVCNVPAPLIDTASCALASNGQRGRLKGLFQLIGRTTPLQRLRFIAGRLRSGGKTHQLPSLWRKKMRATRAAPDAPSTRTNLCCSSRPWLNCVTRTLSVLPIHFSITARNELPERLTDVSRLTSYNRLIGAALFCGEARLPTPTPRAGERRRSGSKQSAFSVEGLNSLRSLSDHDESLESHRRGVKSAIMVHW</sequence>
<evidence type="ECO:0000313" key="3">
    <source>
        <dbReference type="Proteomes" id="UP000494205"/>
    </source>
</evidence>
<evidence type="ECO:0000313" key="2">
    <source>
        <dbReference type="EMBL" id="CAB3740048.1"/>
    </source>
</evidence>